<keyword evidence="1" id="KW-0802">TPR repeat</keyword>
<dbReference type="SUPFAM" id="SSF48452">
    <property type="entry name" value="TPR-like"/>
    <property type="match status" value="1"/>
</dbReference>
<dbReference type="InterPro" id="IPR011990">
    <property type="entry name" value="TPR-like_helical_dom_sf"/>
</dbReference>
<dbReference type="OrthoDB" id="3206999at2"/>
<dbReference type="EMBL" id="CAIE01000026">
    <property type="protein sequence ID" value="CCH18338.1"/>
    <property type="molecule type" value="Genomic_DNA"/>
</dbReference>
<feature type="domain" description="CHAT" evidence="2">
    <location>
        <begin position="660"/>
        <end position="931"/>
    </location>
</feature>
<sequence length="932" mass="100542">MGRSARDAVDHWRRAAAGRPRGDRRWAEAQVELGAALLDRYHAGQARQDLIEATVVLEAAIRTMADSFLADDLGTPHGVRALATYTDVLLARARIESEPQLLDIAEQYLRFAEDASADLGNSAVLMLKKCQVCRVRHDFDGSVDTLYRLTAIAKMAEQWISPEHLPALRGIHAEALLRAYQLTGVEDYVDEALELVSSVDATGPNQDQIVMLRARCLLARASGTTHTADVERAVAVLREHSRQSVDARFLTGQTLLTLVDRTGRAELLGQAWEEFAAALTTVGERHPQHRTALASLSTVGMKTHQLTGDISALETAIGLLRRALALSVRGEPNHALYSDQLGYSLRLLYDATGEPAYLQEALVLLRQALDALPARDPHRAETGLSIAQALRATYLRTGEKALLTEAAERARTAGRVESAAVPVRIQAFDKAAYTLTALGRWKEATDAFDEAITLLPRLASRGRTRHDQYADLGSTAGLAATAASCAIGAGQPERALELLERGRGLLLHQRLTADGEWAALQRADGRLAADFQRMRRDFEAPAPETSRPTTFGRDRETEWNVLLATIRELPGLGDFLRAPSARQLLDQVDGTVVVPIASELRCDALILRGHRVTVLPLPGLSLTDAMTQLRLLQEATTTAYDPAADARSRLRAQSALGGVLDWLWSALVGPVLDQIGAPEAGGELPRVWWCPVGPLAFFPLHAAQAGAGRSALDRVVSSYTPTVTALARKRTGTRQSRPDARSCVVAMRVTPGGPGALPSAEREAASAARALPDAWVGLDAGATREQVLDRLADSAYAHFACHAVADPDDPAQGRLLVHDHQDDPLTVADVSRLDLDAEFAFLSACATSQAPPTLVDEALHITGAFQLAGFRHVIGTLWEVDDAVSLALTTAFYAHGDPTGSAAYALHSAVRGLRDRYPLAPTLWAAHIHTGG</sequence>
<comment type="caution">
    <text evidence="3">The sequence shown here is derived from an EMBL/GenBank/DDBJ whole genome shotgun (WGS) entry which is preliminary data.</text>
</comment>
<organism evidence="3 4">
    <name type="scientific">Micromonospora lupini str. Lupac 08</name>
    <dbReference type="NCBI Taxonomy" id="1150864"/>
    <lineage>
        <taxon>Bacteria</taxon>
        <taxon>Bacillati</taxon>
        <taxon>Actinomycetota</taxon>
        <taxon>Actinomycetes</taxon>
        <taxon>Micromonosporales</taxon>
        <taxon>Micromonosporaceae</taxon>
        <taxon>Micromonospora</taxon>
    </lineage>
</organism>
<gene>
    <name evidence="3" type="ORF">MILUP08_43246</name>
</gene>
<dbReference type="Pfam" id="PF12770">
    <property type="entry name" value="CHAT"/>
    <property type="match status" value="1"/>
</dbReference>
<reference evidence="4" key="1">
    <citation type="journal article" date="2012" name="J. Bacteriol.">
        <title>Genome Sequence of Micromonospora lupini Lupac 08, Isolated from Root Nodules of Lupinus angustifolius.</title>
        <authorList>
            <person name="Alonso-Vega P."/>
            <person name="Normand P."/>
            <person name="Bacigalupe R."/>
            <person name="Pujic P."/>
            <person name="Lajus A."/>
            <person name="Vallenet D."/>
            <person name="Carro L."/>
            <person name="Coll P."/>
            <person name="Trujillo M.E."/>
        </authorList>
    </citation>
    <scope>NUCLEOTIDE SEQUENCE [LARGE SCALE GENOMIC DNA]</scope>
    <source>
        <strain evidence="4">Lupac 08</strain>
    </source>
</reference>
<accession>I0L3E1</accession>
<dbReference type="AlphaFoldDB" id="I0L3E1"/>
<dbReference type="eggNOG" id="COG4995">
    <property type="taxonomic scope" value="Bacteria"/>
</dbReference>
<name>I0L3E1_9ACTN</name>
<dbReference type="STRING" id="1150864.MILUP08_43246"/>
<dbReference type="InterPro" id="IPR019734">
    <property type="entry name" value="TPR_rpt"/>
</dbReference>
<proteinExistence type="predicted"/>
<dbReference type="RefSeq" id="WP_007459629.1">
    <property type="nucleotide sequence ID" value="NZ_HF570108.1"/>
</dbReference>
<feature type="repeat" description="TPR" evidence="1">
    <location>
        <begin position="425"/>
        <end position="458"/>
    </location>
</feature>
<evidence type="ECO:0000313" key="3">
    <source>
        <dbReference type="EMBL" id="CCH18338.1"/>
    </source>
</evidence>
<evidence type="ECO:0000313" key="4">
    <source>
        <dbReference type="Proteomes" id="UP000003448"/>
    </source>
</evidence>
<dbReference type="InterPro" id="IPR024983">
    <property type="entry name" value="CHAT_dom"/>
</dbReference>
<evidence type="ECO:0000259" key="2">
    <source>
        <dbReference type="Pfam" id="PF12770"/>
    </source>
</evidence>
<evidence type="ECO:0000256" key="1">
    <source>
        <dbReference type="PROSITE-ProRule" id="PRU00339"/>
    </source>
</evidence>
<dbReference type="PROSITE" id="PS50005">
    <property type="entry name" value="TPR"/>
    <property type="match status" value="1"/>
</dbReference>
<keyword evidence="4" id="KW-1185">Reference proteome</keyword>
<dbReference type="Proteomes" id="UP000003448">
    <property type="component" value="Unassembled WGS sequence"/>
</dbReference>
<protein>
    <recommendedName>
        <fullName evidence="2">CHAT domain-containing protein</fullName>
    </recommendedName>
</protein>
<dbReference type="Gene3D" id="1.25.40.10">
    <property type="entry name" value="Tetratricopeptide repeat domain"/>
    <property type="match status" value="1"/>
</dbReference>